<evidence type="ECO:0000256" key="4">
    <source>
        <dbReference type="PROSITE-ProRule" id="PRU00803"/>
    </source>
</evidence>
<sequence length="106" mass="10862">VTINGISTGGYAGFSIDSVGDMNNDGKNDIIIGAYQAGLGDKEQVGQVIYAGLLGKQAASTTTVSTTAMTTLAPTSPSLIFPANFKMPSLFYSKALESAIVSATYS</sequence>
<dbReference type="PROSITE" id="PS51470">
    <property type="entry name" value="FG_GAP"/>
    <property type="match status" value="1"/>
</dbReference>
<dbReference type="EMBL" id="CAJVAF010000292">
    <property type="protein sequence ID" value="CAG7592827.1"/>
    <property type="molecule type" value="Genomic_DNA"/>
</dbReference>
<evidence type="ECO:0000313" key="5">
    <source>
        <dbReference type="EMBL" id="CAG7592827.1"/>
    </source>
</evidence>
<reference evidence="5" key="1">
    <citation type="submission" date="2021-06" db="EMBL/GenBank/DDBJ databases">
        <authorList>
            <person name="Nardi T."/>
            <person name="Nardi T."/>
        </authorList>
    </citation>
    <scope>NUCLEOTIDE SEQUENCE</scope>
</reference>
<dbReference type="Pfam" id="PF01839">
    <property type="entry name" value="FG-GAP"/>
    <property type="match status" value="1"/>
</dbReference>
<feature type="non-terminal residue" evidence="5">
    <location>
        <position position="1"/>
    </location>
</feature>
<keyword evidence="2" id="KW-0677">Repeat</keyword>
<keyword evidence="6" id="KW-1185">Reference proteome</keyword>
<organism evidence="5 6">
    <name type="scientific">Hyalomma marginatum</name>
    <dbReference type="NCBI Taxonomy" id="34627"/>
    <lineage>
        <taxon>Eukaryota</taxon>
        <taxon>Metazoa</taxon>
        <taxon>Ecdysozoa</taxon>
        <taxon>Arthropoda</taxon>
        <taxon>Chelicerata</taxon>
        <taxon>Arachnida</taxon>
        <taxon>Acari</taxon>
        <taxon>Parasitiformes</taxon>
        <taxon>Ixodida</taxon>
        <taxon>Ixodoidea</taxon>
        <taxon>Ixodidae</taxon>
        <taxon>Hyalomminae</taxon>
        <taxon>Hyalomma</taxon>
    </lineage>
</organism>
<dbReference type="SMART" id="SM00191">
    <property type="entry name" value="Int_alpha"/>
    <property type="match status" value="1"/>
</dbReference>
<feature type="repeat" description="FG-GAP" evidence="4">
    <location>
        <begin position="1"/>
        <end position="60"/>
    </location>
</feature>
<dbReference type="AlphaFoldDB" id="A0A8S4C161"/>
<evidence type="ECO:0000256" key="2">
    <source>
        <dbReference type="ARBA" id="ARBA00022737"/>
    </source>
</evidence>
<evidence type="ECO:0000256" key="3">
    <source>
        <dbReference type="ARBA" id="ARBA00023180"/>
    </source>
</evidence>
<accession>A0A8S4C161</accession>
<dbReference type="Proteomes" id="UP000837675">
    <property type="component" value="Unassembled WGS sequence"/>
</dbReference>
<gene>
    <name evidence="5" type="ORF">MHYMCMPASI_00622</name>
</gene>
<dbReference type="Gene3D" id="2.130.10.130">
    <property type="entry name" value="Integrin alpha, N-terminal"/>
    <property type="match status" value="1"/>
</dbReference>
<dbReference type="InterPro" id="IPR013519">
    <property type="entry name" value="Int_alpha_beta-p"/>
</dbReference>
<keyword evidence="3" id="KW-0325">Glycoprotein</keyword>
<evidence type="ECO:0000256" key="1">
    <source>
        <dbReference type="ARBA" id="ARBA00022729"/>
    </source>
</evidence>
<keyword evidence="1" id="KW-0732">Signal</keyword>
<proteinExistence type="predicted"/>
<comment type="caution">
    <text evidence="5">The sequence shown here is derived from an EMBL/GenBank/DDBJ whole genome shotgun (WGS) entry which is preliminary data.</text>
</comment>
<dbReference type="InterPro" id="IPR028994">
    <property type="entry name" value="Integrin_alpha_N"/>
</dbReference>
<dbReference type="SUPFAM" id="SSF69318">
    <property type="entry name" value="Integrin alpha N-terminal domain"/>
    <property type="match status" value="1"/>
</dbReference>
<dbReference type="InterPro" id="IPR013517">
    <property type="entry name" value="FG-GAP"/>
</dbReference>
<evidence type="ECO:0000313" key="6">
    <source>
        <dbReference type="Proteomes" id="UP000837675"/>
    </source>
</evidence>
<name>A0A8S4C161_9ACAR</name>
<protein>
    <submittedName>
        <fullName evidence="5">FG-GAP repeat-containing protein</fullName>
    </submittedName>
</protein>